<evidence type="ECO:0000256" key="2">
    <source>
        <dbReference type="ARBA" id="ARBA00022670"/>
    </source>
</evidence>
<evidence type="ECO:0000256" key="4">
    <source>
        <dbReference type="SAM" id="MobiDB-lite"/>
    </source>
</evidence>
<keyword evidence="2" id="KW-0645">Protease</keyword>
<dbReference type="Pfam" id="PF02902">
    <property type="entry name" value="Peptidase_C48"/>
    <property type="match status" value="1"/>
</dbReference>
<accession>A0ABD1NSC1</accession>
<proteinExistence type="inferred from homology"/>
<dbReference type="SUPFAM" id="SSF54001">
    <property type="entry name" value="Cysteine proteinases"/>
    <property type="match status" value="1"/>
</dbReference>
<keyword evidence="7" id="KW-1185">Reference proteome</keyword>
<evidence type="ECO:0000259" key="5">
    <source>
        <dbReference type="Pfam" id="PF02902"/>
    </source>
</evidence>
<evidence type="ECO:0000256" key="1">
    <source>
        <dbReference type="ARBA" id="ARBA00005234"/>
    </source>
</evidence>
<dbReference type="EMBL" id="JBFOLK010000346">
    <property type="protein sequence ID" value="KAL2454521.1"/>
    <property type="molecule type" value="Genomic_DNA"/>
</dbReference>
<evidence type="ECO:0000313" key="6">
    <source>
        <dbReference type="EMBL" id="KAL2454521.1"/>
    </source>
</evidence>
<feature type="region of interest" description="Disordered" evidence="4">
    <location>
        <begin position="354"/>
        <end position="388"/>
    </location>
</feature>
<sequence>MEYAVDRRLCDFPGKVTANCNITNIQRVENALDKHHKAMLRQSFVWKFHQVRRMQFSGQIIDNLLLRLLKSENTDELWFRLGDNKVARFSLMEFIIVTGLNAGNEDEIWAFEALPMLANRWAIRKDWTRIPRMLNWQATDIPTAKDVATILDNPQLEVHTILTPTPEEMENMYIQAFYIPARVPDPIFDLYLVRQEGHSPTPQGLPTQHRTSPSSPSPRLSHIPSPNVRQSSTAHSGSNVSEDLFERLSRQLTSMEYRIASQLMTEIKHLNKKVEQLSKKVDEVTEWVRPLHYTNAMAPETTSDRVPIESDRMKGQEVNKEMETREIPEFQMGVQTNIETQIEIIHLDIENKGATDGEPVMEKDSKRNEGVTKTSEQLDVETEKMTNEEPAMETDGVTDRMITGGQQPAGEAEQLLMEFAMGSQHRKVEAQIVTEKVVTTDVPAVFFTRKKRKKKEIVKSKELAGKKLKVPSAHLSSPLTTTTNRRNFIDGSKIDLFHKVDPVKETEFLKWYSKLGTGVAYELGSVRLTDAKEWFNDVLTDGKWLADEHIDMAMYLLRQRATMYPKSFGNKRVIMDFAFKNILEIAQMITDSCPNNLTIPDYLFDYVHGKSPSNGQRWEGCTHLYIPVLANSHWFAAEINFAESTVYVYDPDKSCLTQDINQSLETSSLKRKRLEADPLGLVDAKRAILNEVSGGVWYVDGNLDKELVNVLRFIRVQKVATLERVHEDLKKQHVVNFEIFSQQVSKILNSMVLDSEIIEVKSTGLGFKWVLTSSIVKQSSNAIRSGPVARQQFLSQTVLGPLGGGKRHV</sequence>
<name>A0ABD1NSC1_9LAMI</name>
<dbReference type="Proteomes" id="UP001604336">
    <property type="component" value="Unassembled WGS sequence"/>
</dbReference>
<keyword evidence="3" id="KW-0378">Hydrolase</keyword>
<feature type="domain" description="Ubiquitin-like protease family profile" evidence="5">
    <location>
        <begin position="543"/>
        <end position="658"/>
    </location>
</feature>
<dbReference type="Gene3D" id="3.40.395.10">
    <property type="entry name" value="Adenoviral Proteinase, Chain A"/>
    <property type="match status" value="1"/>
</dbReference>
<organism evidence="6 7">
    <name type="scientific">Abeliophyllum distichum</name>
    <dbReference type="NCBI Taxonomy" id="126358"/>
    <lineage>
        <taxon>Eukaryota</taxon>
        <taxon>Viridiplantae</taxon>
        <taxon>Streptophyta</taxon>
        <taxon>Embryophyta</taxon>
        <taxon>Tracheophyta</taxon>
        <taxon>Spermatophyta</taxon>
        <taxon>Magnoliopsida</taxon>
        <taxon>eudicotyledons</taxon>
        <taxon>Gunneridae</taxon>
        <taxon>Pentapetalae</taxon>
        <taxon>asterids</taxon>
        <taxon>lamiids</taxon>
        <taxon>Lamiales</taxon>
        <taxon>Oleaceae</taxon>
        <taxon>Forsythieae</taxon>
        <taxon>Abeliophyllum</taxon>
    </lineage>
</organism>
<evidence type="ECO:0000256" key="3">
    <source>
        <dbReference type="ARBA" id="ARBA00022801"/>
    </source>
</evidence>
<dbReference type="GO" id="GO:0006508">
    <property type="term" value="P:proteolysis"/>
    <property type="evidence" value="ECO:0007669"/>
    <property type="project" value="UniProtKB-KW"/>
</dbReference>
<dbReference type="PANTHER" id="PTHR48449:SF1">
    <property type="entry name" value="DUF1985 DOMAIN-CONTAINING PROTEIN"/>
    <property type="match status" value="1"/>
</dbReference>
<protein>
    <submittedName>
        <fullName evidence="6">DNA-directed RNA polymerase III subunit rpc6-like</fullName>
    </submittedName>
</protein>
<gene>
    <name evidence="6" type="ORF">Adt_47984</name>
</gene>
<dbReference type="AlphaFoldDB" id="A0ABD1NSC1"/>
<feature type="compositionally biased region" description="Polar residues" evidence="4">
    <location>
        <begin position="227"/>
        <end position="241"/>
    </location>
</feature>
<dbReference type="GO" id="GO:0008233">
    <property type="term" value="F:peptidase activity"/>
    <property type="evidence" value="ECO:0007669"/>
    <property type="project" value="UniProtKB-KW"/>
</dbReference>
<dbReference type="InterPro" id="IPR038765">
    <property type="entry name" value="Papain-like_cys_pep_sf"/>
</dbReference>
<feature type="compositionally biased region" description="Basic and acidic residues" evidence="4">
    <location>
        <begin position="354"/>
        <end position="370"/>
    </location>
</feature>
<comment type="similarity">
    <text evidence="1">Belongs to the peptidase C48 family.</text>
</comment>
<dbReference type="InterPro" id="IPR003653">
    <property type="entry name" value="Peptidase_C48_C"/>
</dbReference>
<dbReference type="PANTHER" id="PTHR48449">
    <property type="entry name" value="DUF1985 DOMAIN-CONTAINING PROTEIN"/>
    <property type="match status" value="1"/>
</dbReference>
<comment type="caution">
    <text evidence="6">The sequence shown here is derived from an EMBL/GenBank/DDBJ whole genome shotgun (WGS) entry which is preliminary data.</text>
</comment>
<feature type="region of interest" description="Disordered" evidence="4">
    <location>
        <begin position="198"/>
        <end position="242"/>
    </location>
</feature>
<reference evidence="7" key="1">
    <citation type="submission" date="2024-07" db="EMBL/GenBank/DDBJ databases">
        <title>Two chromosome-level genome assemblies of Korean endemic species Abeliophyllum distichum and Forsythia ovata (Oleaceae).</title>
        <authorList>
            <person name="Jang H."/>
        </authorList>
    </citation>
    <scope>NUCLEOTIDE SEQUENCE [LARGE SCALE GENOMIC DNA]</scope>
</reference>
<feature type="compositionally biased region" description="Low complexity" evidence="4">
    <location>
        <begin position="206"/>
        <end position="226"/>
    </location>
</feature>
<evidence type="ECO:0000313" key="7">
    <source>
        <dbReference type="Proteomes" id="UP001604336"/>
    </source>
</evidence>